<dbReference type="SUPFAM" id="SSF55729">
    <property type="entry name" value="Acyl-CoA N-acyltransferases (Nat)"/>
    <property type="match status" value="1"/>
</dbReference>
<name>A0A916TFC6_9HYPH</name>
<evidence type="ECO:0000313" key="1">
    <source>
        <dbReference type="EMBL" id="GGB42734.1"/>
    </source>
</evidence>
<sequence length="117" mass="12425">MVFSRCIVAGGHGAEVSLLGPLCVTPIRQKSGIGSALVREGLAREKADGSSACVVLGDPGYYGRFGFEAGHRITPPYPLPAGWSAAWQGLSLQGADNVPDGQLEVPWPWRQEAYWSA</sequence>
<protein>
    <recommendedName>
        <fullName evidence="3">Acetyltransferase</fullName>
    </recommendedName>
</protein>
<dbReference type="EMBL" id="BMFA01000003">
    <property type="protein sequence ID" value="GGB42734.1"/>
    <property type="molecule type" value="Genomic_DNA"/>
</dbReference>
<dbReference type="Gene3D" id="3.40.630.30">
    <property type="match status" value="1"/>
</dbReference>
<organism evidence="1 2">
    <name type="scientific">Roseibium aquae</name>
    <dbReference type="NCBI Taxonomy" id="1323746"/>
    <lineage>
        <taxon>Bacteria</taxon>
        <taxon>Pseudomonadati</taxon>
        <taxon>Pseudomonadota</taxon>
        <taxon>Alphaproteobacteria</taxon>
        <taxon>Hyphomicrobiales</taxon>
        <taxon>Stappiaceae</taxon>
        <taxon>Roseibium</taxon>
    </lineage>
</organism>
<dbReference type="Proteomes" id="UP000605148">
    <property type="component" value="Unassembled WGS sequence"/>
</dbReference>
<keyword evidence="2" id="KW-1185">Reference proteome</keyword>
<dbReference type="RefSeq" id="WP_342212490.1">
    <property type="nucleotide sequence ID" value="NZ_BMFA01000003.1"/>
</dbReference>
<evidence type="ECO:0008006" key="3">
    <source>
        <dbReference type="Google" id="ProtNLM"/>
    </source>
</evidence>
<reference evidence="1" key="2">
    <citation type="submission" date="2020-09" db="EMBL/GenBank/DDBJ databases">
        <authorList>
            <person name="Sun Q."/>
            <person name="Zhou Y."/>
        </authorList>
    </citation>
    <scope>NUCLEOTIDE SEQUENCE</scope>
    <source>
        <strain evidence="1">CGMCC 1.12426</strain>
    </source>
</reference>
<evidence type="ECO:0000313" key="2">
    <source>
        <dbReference type="Proteomes" id="UP000605148"/>
    </source>
</evidence>
<accession>A0A916TFC6</accession>
<dbReference type="InterPro" id="IPR016181">
    <property type="entry name" value="Acyl_CoA_acyltransferase"/>
</dbReference>
<comment type="caution">
    <text evidence="1">The sequence shown here is derived from an EMBL/GenBank/DDBJ whole genome shotgun (WGS) entry which is preliminary data.</text>
</comment>
<proteinExistence type="predicted"/>
<reference evidence="1" key="1">
    <citation type="journal article" date="2014" name="Int. J. Syst. Evol. Microbiol.">
        <title>Complete genome sequence of Corynebacterium casei LMG S-19264T (=DSM 44701T), isolated from a smear-ripened cheese.</title>
        <authorList>
            <consortium name="US DOE Joint Genome Institute (JGI-PGF)"/>
            <person name="Walter F."/>
            <person name="Albersmeier A."/>
            <person name="Kalinowski J."/>
            <person name="Ruckert C."/>
        </authorList>
    </citation>
    <scope>NUCLEOTIDE SEQUENCE</scope>
    <source>
        <strain evidence="1">CGMCC 1.12426</strain>
    </source>
</reference>
<dbReference type="AlphaFoldDB" id="A0A916TFC6"/>
<gene>
    <name evidence="1" type="ORF">GCM10011316_13310</name>
</gene>